<keyword evidence="1" id="KW-0472">Membrane</keyword>
<dbReference type="Proteomes" id="UP001461960">
    <property type="component" value="Unassembled WGS sequence"/>
</dbReference>
<organism evidence="2 3">
    <name type="scientific">Psychrobacter saeujeotis</name>
    <dbReference type="NCBI Taxonomy" id="3143436"/>
    <lineage>
        <taxon>Bacteria</taxon>
        <taxon>Pseudomonadati</taxon>
        <taxon>Pseudomonadota</taxon>
        <taxon>Gammaproteobacteria</taxon>
        <taxon>Moraxellales</taxon>
        <taxon>Moraxellaceae</taxon>
        <taxon>Psychrobacter</taxon>
    </lineage>
</organism>
<feature type="transmembrane region" description="Helical" evidence="1">
    <location>
        <begin position="98"/>
        <end position="126"/>
    </location>
</feature>
<comment type="caution">
    <text evidence="2">The sequence shown here is derived from an EMBL/GenBank/DDBJ whole genome shotgun (WGS) entry which is preliminary data.</text>
</comment>
<feature type="transmembrane region" description="Helical" evidence="1">
    <location>
        <begin position="334"/>
        <end position="356"/>
    </location>
</feature>
<evidence type="ECO:0000313" key="2">
    <source>
        <dbReference type="EMBL" id="MEN2750592.1"/>
    </source>
</evidence>
<name>A0ABU9X5E0_9GAMM</name>
<evidence type="ECO:0000256" key="1">
    <source>
        <dbReference type="SAM" id="Phobius"/>
    </source>
</evidence>
<accession>A0ABU9X5E0</accession>
<keyword evidence="1" id="KW-1133">Transmembrane helix</keyword>
<keyword evidence="1" id="KW-0812">Transmembrane</keyword>
<dbReference type="EMBL" id="JBDGHN010000002">
    <property type="protein sequence ID" value="MEN2750592.1"/>
    <property type="molecule type" value="Genomic_DNA"/>
</dbReference>
<feature type="transmembrane region" description="Helical" evidence="1">
    <location>
        <begin position="57"/>
        <end position="86"/>
    </location>
</feature>
<dbReference type="RefSeq" id="WP_299216513.1">
    <property type="nucleotide sequence ID" value="NZ_JBDGHN010000002.1"/>
</dbReference>
<keyword evidence="3" id="KW-1185">Reference proteome</keyword>
<protein>
    <submittedName>
        <fullName evidence="2">Uncharacterized protein</fullName>
    </submittedName>
</protein>
<sequence>MQLRDDFAKHISELHNPIDRPYTASIDKSLLESTEDIEHLNKEIHDVNPDYLTFLPAYFWVFYFVIGWVYFSSHFFVATFIGDIFYRKMFQEGTSSGWIFYFDIFFLIALFIVSCTPLILILYQFITKKPFRTQYYFLKQQQKIAYYYRPLWKFRQPYELKIVDYKDVRPDLHQDPYNRAYTPLNLYVADPETGDITHHLKLEDYRVNPRVQWAFIRTYMESPSEALPIDHEECRAYPTDTSGSLFACADIIYRKNGILPSDHSGGGQIMVFIMGSIIALGNLFQGNHYQCTKRAILHPDVQKLLTWDGQDNSYPIQLITDEARLAFEGSNWEVNVRWVCIILINVGLFVWAVVAYNS</sequence>
<reference evidence="2 3" key="1">
    <citation type="submission" date="2024-05" db="EMBL/GenBank/DDBJ databases">
        <authorList>
            <person name="Kim H.-Y."/>
            <person name="Kim E."/>
            <person name="Cai Y."/>
            <person name="Yang S.-M."/>
            <person name="Lee W."/>
        </authorList>
    </citation>
    <scope>NUCLEOTIDE SEQUENCE [LARGE SCALE GENOMIC DNA]</scope>
    <source>
        <strain evidence="2 3">FBL11</strain>
    </source>
</reference>
<proteinExistence type="predicted"/>
<gene>
    <name evidence="2" type="ORF">AAIR29_02985</name>
</gene>
<evidence type="ECO:0000313" key="3">
    <source>
        <dbReference type="Proteomes" id="UP001461960"/>
    </source>
</evidence>